<name>A0AAW4W963_9FIRM</name>
<gene>
    <name evidence="7" type="ORF">LKD47_03175</name>
</gene>
<evidence type="ECO:0000256" key="2">
    <source>
        <dbReference type="ARBA" id="ARBA00023015"/>
    </source>
</evidence>
<keyword evidence="7" id="KW-0813">Transport</keyword>
<evidence type="ECO:0000256" key="1">
    <source>
        <dbReference type="ARBA" id="ARBA00022737"/>
    </source>
</evidence>
<evidence type="ECO:0000313" key="7">
    <source>
        <dbReference type="EMBL" id="MCC2241308.1"/>
    </source>
</evidence>
<dbReference type="RefSeq" id="WP_227709670.1">
    <property type="nucleotide sequence ID" value="NZ_JAJEQW010000002.1"/>
</dbReference>
<keyword evidence="1" id="KW-0677">Repeat</keyword>
<dbReference type="AlphaFoldDB" id="A0AAW4W963"/>
<organism evidence="7 8">
    <name type="scientific">Roseburia amylophila</name>
    <dbReference type="NCBI Taxonomy" id="2981794"/>
    <lineage>
        <taxon>Bacteria</taxon>
        <taxon>Bacillati</taxon>
        <taxon>Bacillota</taxon>
        <taxon>Clostridia</taxon>
        <taxon>Lachnospirales</taxon>
        <taxon>Lachnospiraceae</taxon>
        <taxon>Roseburia</taxon>
    </lineage>
</organism>
<comment type="caution">
    <text evidence="7">The sequence shown here is derived from an EMBL/GenBank/DDBJ whole genome shotgun (WGS) entry which is preliminary data.</text>
</comment>
<dbReference type="PANTHER" id="PTHR30185">
    <property type="entry name" value="CRYPTIC BETA-GLUCOSIDE BGL OPERON ANTITERMINATOR"/>
    <property type="match status" value="1"/>
</dbReference>
<keyword evidence="4" id="KW-0804">Transcription</keyword>
<accession>A0AAW4W963</accession>
<dbReference type="SUPFAM" id="SSF63520">
    <property type="entry name" value="PTS-regulatory domain, PRD"/>
    <property type="match status" value="1"/>
</dbReference>
<sequence length="636" mass="72952">MTNKKLDVLNYLQKNSTWKTAAEISSALGYSVRSIKSYIHELNEEKPDMILSSKKGFLLKDYPAANELTSGLQSVLPQTKEERISYIIKKLVAEDTPYDLDQFADDLYISPLTLQNELSDLKSELSEYDLVLKTKNNIAFVIGNERNKKRLISSMIYHETKSFNCTLSSIQPYFPAYDLKILKKLITTDMVTNNLFMDDFLLFNFIIHVAISMQRSSYENQLNVENSEMTFPEDIQNTIHSLVEEVRKYFSVTLSAGDQQELSALLMSQTYPREIITSCAQNFEDMITDEVNTLFELIQNKVRHLFSINLNSEKFSLRFKLHLRNLLIRIRNNISLRNPQIATIKSSYPFIYEIAVSIANVINQQYQVELNEDEIAYIVLHIGVLIEEQKAYSNKISVLLVHPQNGLYQLNLADKIKLLLEQDAIITGIVSSTDELGFYRDYDAVISTIPLYPLPAVPVIYISEQLQTKDISNIIDNINRIKSLHMKIIVEQKLRYLFRDDLFFCQEPFHSENEAIDFLAGQLEEKGMVSSEFKQLILERESISPSSYGNIAIPHPLERCAESSAIAVSIHPTPIRWGSNNVNIIFMLAIHPSDQMLFNDIFAFVTQIIANNHYLQTLITASSCQEFIDLLLSYLS</sequence>
<keyword evidence="2" id="KW-0805">Transcription regulation</keyword>
<dbReference type="Gene3D" id="3.40.930.10">
    <property type="entry name" value="Mannitol-specific EII, Chain A"/>
    <property type="match status" value="1"/>
</dbReference>
<dbReference type="SUPFAM" id="SSF55804">
    <property type="entry name" value="Phoshotransferase/anion transport protein"/>
    <property type="match status" value="1"/>
</dbReference>
<evidence type="ECO:0000313" key="8">
    <source>
        <dbReference type="Proteomes" id="UP001198893"/>
    </source>
</evidence>
<dbReference type="InterPro" id="IPR011608">
    <property type="entry name" value="PRD"/>
</dbReference>
<dbReference type="Pfam" id="PF00359">
    <property type="entry name" value="PTS_EIIA_2"/>
    <property type="match status" value="1"/>
</dbReference>
<dbReference type="Pfam" id="PF08280">
    <property type="entry name" value="HTH_Mga"/>
    <property type="match status" value="1"/>
</dbReference>
<evidence type="ECO:0000259" key="5">
    <source>
        <dbReference type="PROSITE" id="PS51094"/>
    </source>
</evidence>
<dbReference type="Gene3D" id="1.10.1790.10">
    <property type="entry name" value="PRD domain"/>
    <property type="match status" value="1"/>
</dbReference>
<dbReference type="InterPro" id="IPR016152">
    <property type="entry name" value="PTrfase/Anion_transptr"/>
</dbReference>
<dbReference type="PROSITE" id="PS51372">
    <property type="entry name" value="PRD_2"/>
    <property type="match status" value="1"/>
</dbReference>
<dbReference type="Pfam" id="PF05043">
    <property type="entry name" value="Mga"/>
    <property type="match status" value="1"/>
</dbReference>
<dbReference type="InterPro" id="IPR050661">
    <property type="entry name" value="BglG_antiterminators"/>
</dbReference>
<dbReference type="Pfam" id="PF00874">
    <property type="entry name" value="PRD"/>
    <property type="match status" value="1"/>
</dbReference>
<keyword evidence="3" id="KW-0010">Activator</keyword>
<dbReference type="PANTHER" id="PTHR30185:SF12">
    <property type="entry name" value="TRANSCRIPTIONAL REGULATOR MANR"/>
    <property type="match status" value="1"/>
</dbReference>
<evidence type="ECO:0000256" key="4">
    <source>
        <dbReference type="ARBA" id="ARBA00023163"/>
    </source>
</evidence>
<proteinExistence type="predicted"/>
<dbReference type="InterPro" id="IPR007737">
    <property type="entry name" value="Mga_HTH"/>
</dbReference>
<evidence type="ECO:0000259" key="6">
    <source>
        <dbReference type="PROSITE" id="PS51372"/>
    </source>
</evidence>
<feature type="domain" description="PTS EIIA type-2" evidence="5">
    <location>
        <begin position="495"/>
        <end position="634"/>
    </location>
</feature>
<dbReference type="GO" id="GO:0006355">
    <property type="term" value="P:regulation of DNA-templated transcription"/>
    <property type="evidence" value="ECO:0007669"/>
    <property type="project" value="InterPro"/>
</dbReference>
<dbReference type="InterPro" id="IPR013199">
    <property type="entry name" value="HTH_Mga_DNA-bd_dom"/>
</dbReference>
<dbReference type="InterPro" id="IPR002178">
    <property type="entry name" value="PTS_EIIA_type-2_dom"/>
</dbReference>
<reference evidence="7" key="1">
    <citation type="submission" date="2021-10" db="EMBL/GenBank/DDBJ databases">
        <title>Anaerobic single-cell dispensing facilitates the cultivation of human gut bacteria.</title>
        <authorList>
            <person name="Afrizal A."/>
        </authorList>
    </citation>
    <scope>NUCLEOTIDE SEQUENCE</scope>
    <source>
        <strain evidence="7">CLA-AA-H204</strain>
    </source>
</reference>
<keyword evidence="7" id="KW-0762">Sugar transport</keyword>
<dbReference type="CDD" id="cd00211">
    <property type="entry name" value="PTS_IIA_fru"/>
    <property type="match status" value="1"/>
</dbReference>
<dbReference type="Proteomes" id="UP001198893">
    <property type="component" value="Unassembled WGS sequence"/>
</dbReference>
<protein>
    <submittedName>
        <fullName evidence="7">PTS sugar transporter subunit IIA</fullName>
    </submittedName>
</protein>
<dbReference type="EMBL" id="JAJEQW010000002">
    <property type="protein sequence ID" value="MCC2241308.1"/>
    <property type="molecule type" value="Genomic_DNA"/>
</dbReference>
<dbReference type="PROSITE" id="PS51094">
    <property type="entry name" value="PTS_EIIA_TYPE_2"/>
    <property type="match status" value="1"/>
</dbReference>
<dbReference type="InterPro" id="IPR036634">
    <property type="entry name" value="PRD_sf"/>
</dbReference>
<dbReference type="Gene3D" id="1.10.10.10">
    <property type="entry name" value="Winged helix-like DNA-binding domain superfamily/Winged helix DNA-binding domain"/>
    <property type="match status" value="1"/>
</dbReference>
<evidence type="ECO:0000256" key="3">
    <source>
        <dbReference type="ARBA" id="ARBA00023159"/>
    </source>
</evidence>
<dbReference type="InterPro" id="IPR036388">
    <property type="entry name" value="WH-like_DNA-bd_sf"/>
</dbReference>
<feature type="domain" description="PRD" evidence="6">
    <location>
        <begin position="282"/>
        <end position="392"/>
    </location>
</feature>